<dbReference type="InterPro" id="IPR016875">
    <property type="entry name" value="UCP028200"/>
</dbReference>
<keyword evidence="2" id="KW-0732">Signal</keyword>
<proteinExistence type="predicted"/>
<dbReference type="EMBL" id="BAAAEI010000006">
    <property type="protein sequence ID" value="GAA0348996.1"/>
    <property type="molecule type" value="Genomic_DNA"/>
</dbReference>
<dbReference type="PROSITE" id="PS51257">
    <property type="entry name" value="PROKAR_LIPOPROTEIN"/>
    <property type="match status" value="1"/>
</dbReference>
<accession>A0ABN0WWZ9</accession>
<evidence type="ECO:0000256" key="1">
    <source>
        <dbReference type="SAM" id="Coils"/>
    </source>
</evidence>
<dbReference type="Pfam" id="PF19795">
    <property type="entry name" value="DUF6279"/>
    <property type="match status" value="1"/>
</dbReference>
<evidence type="ECO:0000313" key="4">
    <source>
        <dbReference type="Proteomes" id="UP001501757"/>
    </source>
</evidence>
<evidence type="ECO:0000256" key="2">
    <source>
        <dbReference type="SAM" id="SignalP"/>
    </source>
</evidence>
<organism evidence="3 4">
    <name type="scientific">Bowmanella denitrificans</name>
    <dbReference type="NCBI Taxonomy" id="366582"/>
    <lineage>
        <taxon>Bacteria</taxon>
        <taxon>Pseudomonadati</taxon>
        <taxon>Pseudomonadota</taxon>
        <taxon>Gammaproteobacteria</taxon>
        <taxon>Alteromonadales</taxon>
        <taxon>Alteromonadaceae</taxon>
        <taxon>Bowmanella</taxon>
    </lineage>
</organism>
<dbReference type="PIRSF" id="PIRSF028200">
    <property type="entry name" value="UCP028200"/>
    <property type="match status" value="1"/>
</dbReference>
<sequence length="279" mass="33790">MVRIFAALLLVLTLSGCSTTFVYNNLDWLVHWYIDDYVELNKEQKKQFDHKMQDWLKWHRHQQLPRYRDDLVALKQQFEQGQMTQAQWQEFFSRVRGHWYSLINHLGPDLAELSLQLNDQQIKDMFAAFEKQQKEREEERNELDEQERLEKSRENLHEDMQEWTGRLSAEQKAQLNEWVEGFAPTYELRLKYRRNWQQAAMDSLLGRVDTKAWRDTFTLLLVRPQDYQSDALREADLANREYYARMLAELTPGLSDKQKRHVLREMQQRIDDLNDLIEH</sequence>
<evidence type="ECO:0000313" key="3">
    <source>
        <dbReference type="EMBL" id="GAA0348996.1"/>
    </source>
</evidence>
<dbReference type="RefSeq" id="WP_343842850.1">
    <property type="nucleotide sequence ID" value="NZ_BAAAEI010000006.1"/>
</dbReference>
<protein>
    <submittedName>
        <fullName evidence="3">DUF6279 family lipoprotein</fullName>
    </submittedName>
</protein>
<gene>
    <name evidence="3" type="ORF">GCM10009092_11720</name>
</gene>
<keyword evidence="3" id="KW-0449">Lipoprotein</keyword>
<feature type="coiled-coil region" evidence="1">
    <location>
        <begin position="122"/>
        <end position="166"/>
    </location>
</feature>
<keyword evidence="4" id="KW-1185">Reference proteome</keyword>
<comment type="caution">
    <text evidence="3">The sequence shown here is derived from an EMBL/GenBank/DDBJ whole genome shotgun (WGS) entry which is preliminary data.</text>
</comment>
<keyword evidence="1" id="KW-0175">Coiled coil</keyword>
<dbReference type="Proteomes" id="UP001501757">
    <property type="component" value="Unassembled WGS sequence"/>
</dbReference>
<feature type="signal peptide" evidence="2">
    <location>
        <begin position="1"/>
        <end position="22"/>
    </location>
</feature>
<reference evidence="3 4" key="1">
    <citation type="journal article" date="2019" name="Int. J. Syst. Evol. Microbiol.">
        <title>The Global Catalogue of Microorganisms (GCM) 10K type strain sequencing project: providing services to taxonomists for standard genome sequencing and annotation.</title>
        <authorList>
            <consortium name="The Broad Institute Genomics Platform"/>
            <consortium name="The Broad Institute Genome Sequencing Center for Infectious Disease"/>
            <person name="Wu L."/>
            <person name="Ma J."/>
        </authorList>
    </citation>
    <scope>NUCLEOTIDE SEQUENCE [LARGE SCALE GENOMIC DNA]</scope>
    <source>
        <strain evidence="3 4">JCM 13378</strain>
    </source>
</reference>
<name>A0ABN0WWZ9_9ALTE</name>
<feature type="chain" id="PRO_5045154067" evidence="2">
    <location>
        <begin position="23"/>
        <end position="279"/>
    </location>
</feature>